<accession>A0A1N6YGY3</accession>
<dbReference type="OrthoDB" id="369080at2"/>
<dbReference type="PANTHER" id="PTHR33055:SF17">
    <property type="entry name" value="THIRD ORF IN TRANSPOSON ISC1491"/>
    <property type="match status" value="1"/>
</dbReference>
<dbReference type="NCBIfam" id="NF033542">
    <property type="entry name" value="transpos_IS110"/>
    <property type="match status" value="1"/>
</dbReference>
<dbReference type="EMBL" id="FTMS01000055">
    <property type="protein sequence ID" value="SIR13810.1"/>
    <property type="molecule type" value="Genomic_DNA"/>
</dbReference>
<dbReference type="STRING" id="159291.SAMN05920897_1552"/>
<feature type="domain" description="Transposase IS116/IS110/IS902 C-terminal" evidence="1">
    <location>
        <begin position="221"/>
        <end position="306"/>
    </location>
</feature>
<dbReference type="InterPro" id="IPR003346">
    <property type="entry name" value="Transposase_20"/>
</dbReference>
<name>A0A1N6YGY3_9SPIO</name>
<dbReference type="GO" id="GO:0006313">
    <property type="term" value="P:DNA transposition"/>
    <property type="evidence" value="ECO:0007669"/>
    <property type="project" value="InterPro"/>
</dbReference>
<evidence type="ECO:0000313" key="2">
    <source>
        <dbReference type="EMBL" id="SIR13810.1"/>
    </source>
</evidence>
<evidence type="ECO:0000259" key="1">
    <source>
        <dbReference type="Pfam" id="PF02371"/>
    </source>
</evidence>
<dbReference type="Pfam" id="PF02371">
    <property type="entry name" value="Transposase_20"/>
    <property type="match status" value="1"/>
</dbReference>
<dbReference type="AlphaFoldDB" id="A0A1N6YGY3"/>
<dbReference type="PANTHER" id="PTHR33055">
    <property type="entry name" value="TRANSPOSASE FOR INSERTION SEQUENCE ELEMENT IS1111A"/>
    <property type="match status" value="1"/>
</dbReference>
<keyword evidence="3" id="KW-1185">Reference proteome</keyword>
<proteinExistence type="predicted"/>
<reference evidence="2 3" key="1">
    <citation type="submission" date="2017-01" db="EMBL/GenBank/DDBJ databases">
        <authorList>
            <person name="Mah S.A."/>
            <person name="Swanson W.J."/>
            <person name="Moy G.W."/>
            <person name="Vacquier V.D."/>
        </authorList>
    </citation>
    <scope>NUCLEOTIDE SEQUENCE [LARGE SCALE GENOMIC DNA]</scope>
    <source>
        <strain evidence="2 3">ASpG1</strain>
    </source>
</reference>
<protein>
    <submittedName>
        <fullName evidence="2">Transposase</fullName>
    </submittedName>
</protein>
<gene>
    <name evidence="2" type="ORF">SAMN05920897_1552</name>
</gene>
<evidence type="ECO:0000313" key="3">
    <source>
        <dbReference type="Proteomes" id="UP000186400"/>
    </source>
</evidence>
<dbReference type="GO" id="GO:0003677">
    <property type="term" value="F:DNA binding"/>
    <property type="evidence" value="ECO:0007669"/>
    <property type="project" value="InterPro"/>
</dbReference>
<sequence length="367" mass="41866">MIQQFHGIDRHKYYSTISVKNREGKESTFIGRCDDLHAYIANLGPEDAVVLESSTGAFYWADQIESRGSLCFVLDPFKFKIIRDSWNKCDKQDSRSMATALWVHLVTGEFGLPTVYKPDIPTRELRKLFAQYQLIGKQIVEMKNNVQAILTDQGVPMKQVECKRLFDRRYASAFLNDYSISCAALISIELSLELLWHLQDVKKRLVTEIIAAGRPLESSVRILISIRGITPLMALAFLADVGDVRRFKTLKKMNAYLGVVQRAKESGGKSRGGGINRESRKLTRTLLTQSVPHIAKASPHLAKFYQELRLRRGVGRARIALIRKICGTMRRMLLESKEFCNKDDDNLTRKLNDYNRVLRKLPEPQSA</sequence>
<dbReference type="Proteomes" id="UP000186400">
    <property type="component" value="Unassembled WGS sequence"/>
</dbReference>
<organism evidence="2 3">
    <name type="scientific">Alkalispirochaeta americana</name>
    <dbReference type="NCBI Taxonomy" id="159291"/>
    <lineage>
        <taxon>Bacteria</taxon>
        <taxon>Pseudomonadati</taxon>
        <taxon>Spirochaetota</taxon>
        <taxon>Spirochaetia</taxon>
        <taxon>Spirochaetales</taxon>
        <taxon>Spirochaetaceae</taxon>
        <taxon>Alkalispirochaeta</taxon>
    </lineage>
</organism>
<dbReference type="InterPro" id="IPR047650">
    <property type="entry name" value="Transpos_IS110"/>
</dbReference>
<dbReference type="GO" id="GO:0004803">
    <property type="term" value="F:transposase activity"/>
    <property type="evidence" value="ECO:0007669"/>
    <property type="project" value="InterPro"/>
</dbReference>
<dbReference type="RefSeq" id="WP_076490035.1">
    <property type="nucleotide sequence ID" value="NZ_FTMS01000055.1"/>
</dbReference>